<reference evidence="2" key="1">
    <citation type="submission" date="2021-01" db="EMBL/GenBank/DDBJ databases">
        <title>Whole genome shotgun sequence of Planotetraspora thailandica NBRC 104271.</title>
        <authorList>
            <person name="Komaki H."/>
            <person name="Tamura T."/>
        </authorList>
    </citation>
    <scope>NUCLEOTIDE SEQUENCE</scope>
    <source>
        <strain evidence="2">NBRC 104271</strain>
    </source>
</reference>
<evidence type="ECO:0000256" key="1">
    <source>
        <dbReference type="SAM" id="MobiDB-lite"/>
    </source>
</evidence>
<proteinExistence type="predicted"/>
<sequence length="78" mass="8523">MAALRADLPSLADLGYEGAADIIHVPIKKKAGQHKLLDPNRKQDAKVQNRMPRSTAGGWRVIVCTSRPDHRTPALDSP</sequence>
<dbReference type="Proteomes" id="UP000605992">
    <property type="component" value="Unassembled WGS sequence"/>
</dbReference>
<evidence type="ECO:0008006" key="4">
    <source>
        <dbReference type="Google" id="ProtNLM"/>
    </source>
</evidence>
<accession>A0A8J3XZZ8</accession>
<name>A0A8J3XZZ8_9ACTN</name>
<feature type="region of interest" description="Disordered" evidence="1">
    <location>
        <begin position="57"/>
        <end position="78"/>
    </location>
</feature>
<evidence type="ECO:0000313" key="3">
    <source>
        <dbReference type="Proteomes" id="UP000605992"/>
    </source>
</evidence>
<feature type="compositionally biased region" description="Basic and acidic residues" evidence="1">
    <location>
        <begin position="67"/>
        <end position="78"/>
    </location>
</feature>
<organism evidence="2 3">
    <name type="scientific">Planotetraspora thailandica</name>
    <dbReference type="NCBI Taxonomy" id="487172"/>
    <lineage>
        <taxon>Bacteria</taxon>
        <taxon>Bacillati</taxon>
        <taxon>Actinomycetota</taxon>
        <taxon>Actinomycetes</taxon>
        <taxon>Streptosporangiales</taxon>
        <taxon>Streptosporangiaceae</taxon>
        <taxon>Planotetraspora</taxon>
    </lineage>
</organism>
<dbReference type="RefSeq" id="WP_203948376.1">
    <property type="nucleotide sequence ID" value="NZ_BOOR01000062.1"/>
</dbReference>
<keyword evidence="3" id="KW-1185">Reference proteome</keyword>
<gene>
    <name evidence="2" type="ORF">Pth03_66590</name>
</gene>
<protein>
    <recommendedName>
        <fullName evidence="4">DDE Tnp4 domain-containing protein</fullName>
    </recommendedName>
</protein>
<evidence type="ECO:0000313" key="2">
    <source>
        <dbReference type="EMBL" id="GII58270.1"/>
    </source>
</evidence>
<comment type="caution">
    <text evidence="2">The sequence shown here is derived from an EMBL/GenBank/DDBJ whole genome shotgun (WGS) entry which is preliminary data.</text>
</comment>
<dbReference type="EMBL" id="BOOR01000062">
    <property type="protein sequence ID" value="GII58270.1"/>
    <property type="molecule type" value="Genomic_DNA"/>
</dbReference>
<dbReference type="AlphaFoldDB" id="A0A8J3XZZ8"/>